<evidence type="ECO:0000256" key="6">
    <source>
        <dbReference type="ARBA" id="ARBA00022970"/>
    </source>
</evidence>
<dbReference type="InterPro" id="IPR001991">
    <property type="entry name" value="Na-dicarboxylate_symporter"/>
</dbReference>
<gene>
    <name evidence="9" type="primary">sstT</name>
    <name evidence="10" type="ORF">JZO67_001121</name>
</gene>
<name>A0ABV0EKK5_9ENTE</name>
<feature type="transmembrane region" description="Helical" evidence="9">
    <location>
        <begin position="12"/>
        <end position="33"/>
    </location>
</feature>
<comment type="similarity">
    <text evidence="9">Belongs to the dicarboxylate/amino acid:cation symporter (DAACS) (TC 2.A.23) family.</text>
</comment>
<keyword evidence="8 9" id="KW-0472">Membrane</keyword>
<evidence type="ECO:0000313" key="10">
    <source>
        <dbReference type="EMBL" id="MEO1769170.1"/>
    </source>
</evidence>
<feature type="transmembrane region" description="Helical" evidence="9">
    <location>
        <begin position="137"/>
        <end position="155"/>
    </location>
</feature>
<comment type="catalytic activity">
    <reaction evidence="9">
        <text>L-serine(in) + Na(+)(in) = L-serine(out) + Na(+)(out)</text>
        <dbReference type="Rhea" id="RHEA:29575"/>
        <dbReference type="ChEBI" id="CHEBI:29101"/>
        <dbReference type="ChEBI" id="CHEBI:33384"/>
    </reaction>
</comment>
<feature type="transmembrane region" description="Helical" evidence="9">
    <location>
        <begin position="314"/>
        <end position="342"/>
    </location>
</feature>
<dbReference type="SUPFAM" id="SSF118215">
    <property type="entry name" value="Proton glutamate symport protein"/>
    <property type="match status" value="1"/>
</dbReference>
<dbReference type="Gene3D" id="1.10.3860.10">
    <property type="entry name" value="Sodium:dicarboxylate symporter"/>
    <property type="match status" value="1"/>
</dbReference>
<comment type="caution">
    <text evidence="10">The sequence shown here is derived from an EMBL/GenBank/DDBJ whole genome shotgun (WGS) entry which is preliminary data.</text>
</comment>
<dbReference type="InterPro" id="IPR036458">
    <property type="entry name" value="Na:dicarbo_symporter_sf"/>
</dbReference>
<feature type="transmembrane region" description="Helical" evidence="9">
    <location>
        <begin position="73"/>
        <end position="96"/>
    </location>
</feature>
<dbReference type="EMBL" id="JAFREL020000001">
    <property type="protein sequence ID" value="MEO1769170.1"/>
    <property type="molecule type" value="Genomic_DNA"/>
</dbReference>
<keyword evidence="7 9" id="KW-1133">Transmembrane helix</keyword>
<feature type="transmembrane region" description="Helical" evidence="9">
    <location>
        <begin position="278"/>
        <end position="302"/>
    </location>
</feature>
<evidence type="ECO:0000256" key="2">
    <source>
        <dbReference type="ARBA" id="ARBA00022448"/>
    </source>
</evidence>
<dbReference type="PRINTS" id="PR00173">
    <property type="entry name" value="EDTRNSPORT"/>
</dbReference>
<dbReference type="PANTHER" id="PTHR42865">
    <property type="entry name" value="PROTON/GLUTAMATE-ASPARTATE SYMPORTER"/>
    <property type="match status" value="1"/>
</dbReference>
<comment type="catalytic activity">
    <reaction evidence="9">
        <text>L-threonine(in) + Na(+)(in) = L-threonine(out) + Na(+)(out)</text>
        <dbReference type="Rhea" id="RHEA:69999"/>
        <dbReference type="ChEBI" id="CHEBI:29101"/>
        <dbReference type="ChEBI" id="CHEBI:57926"/>
    </reaction>
</comment>
<accession>A0ABV0EKK5</accession>
<keyword evidence="5 9" id="KW-0769">Symport</keyword>
<evidence type="ECO:0000256" key="8">
    <source>
        <dbReference type="ARBA" id="ARBA00023136"/>
    </source>
</evidence>
<dbReference type="PANTHER" id="PTHR42865:SF8">
    <property type="entry name" value="SERINE_THREONINE TRANSPORTER SSTT"/>
    <property type="match status" value="1"/>
</dbReference>
<keyword evidence="2 9" id="KW-0813">Transport</keyword>
<dbReference type="HAMAP" id="MF_01582">
    <property type="entry name" value="Ser_Thr_transp_SstT"/>
    <property type="match status" value="1"/>
</dbReference>
<evidence type="ECO:0000313" key="11">
    <source>
        <dbReference type="Proteomes" id="UP000664357"/>
    </source>
</evidence>
<organism evidence="10 11">
    <name type="scientific">Candidatus Enterococcus ferrettii</name>
    <dbReference type="NCBI Taxonomy" id="2815324"/>
    <lineage>
        <taxon>Bacteria</taxon>
        <taxon>Bacillati</taxon>
        <taxon>Bacillota</taxon>
        <taxon>Bacilli</taxon>
        <taxon>Lactobacillales</taxon>
        <taxon>Enterococcaceae</taxon>
        <taxon>Enterococcus</taxon>
    </lineage>
</organism>
<keyword evidence="3 9" id="KW-1003">Cell membrane</keyword>
<evidence type="ECO:0000256" key="5">
    <source>
        <dbReference type="ARBA" id="ARBA00022847"/>
    </source>
</evidence>
<feature type="transmembrane region" description="Helical" evidence="9">
    <location>
        <begin position="39"/>
        <end position="61"/>
    </location>
</feature>
<evidence type="ECO:0000256" key="7">
    <source>
        <dbReference type="ARBA" id="ARBA00022989"/>
    </source>
</evidence>
<keyword evidence="4 9" id="KW-0812">Transmembrane</keyword>
<comment type="function">
    <text evidence="9">Involved in the import of serine and threonine into the cell, with the concomitant import of sodium (symport system).</text>
</comment>
<proteinExistence type="inferred from homology"/>
<evidence type="ECO:0000256" key="9">
    <source>
        <dbReference type="HAMAP-Rule" id="MF_01582"/>
    </source>
</evidence>
<dbReference type="InterPro" id="IPR023025">
    <property type="entry name" value="Ser_Thr_transp_SstT"/>
</dbReference>
<feature type="transmembrane region" description="Helical" evidence="9">
    <location>
        <begin position="209"/>
        <end position="232"/>
    </location>
</feature>
<evidence type="ECO:0000256" key="3">
    <source>
        <dbReference type="ARBA" id="ARBA00022475"/>
    </source>
</evidence>
<evidence type="ECO:0000256" key="4">
    <source>
        <dbReference type="ARBA" id="ARBA00022692"/>
    </source>
</evidence>
<keyword evidence="11" id="KW-1185">Reference proteome</keyword>
<dbReference type="Proteomes" id="UP000664357">
    <property type="component" value="Unassembled WGS sequence"/>
</dbReference>
<feature type="transmembrane region" description="Helical" evidence="9">
    <location>
        <begin position="167"/>
        <end position="189"/>
    </location>
</feature>
<dbReference type="NCBIfam" id="NF010151">
    <property type="entry name" value="PRK13628.1"/>
    <property type="match status" value="1"/>
</dbReference>
<protein>
    <recommendedName>
        <fullName evidence="9">Serine/threonine transporter SstT</fullName>
    </recommendedName>
    <alternativeName>
        <fullName evidence="9">Na(+)/serine-threonine symporter</fullName>
    </alternativeName>
</protein>
<sequence>MEFFKNLSLIKRIVIGIIIGAILGIVVPQWTFIAILGDLFVGALKAIAPILVFVLILASVAKHQTGTKTFIKPIIALYLFTTLLAGAIAVVASFIFPVKITLQEVSGMQEAPQALSEVMNTILTNIVQNPIQAMAEGNYLALLFWAALIGFALRTRNQRTKDLADDLATAITHVVQLIIALAPFGILGLVYQSVATTGVKGLAQYGQLLLLLVGTMLVVALIAYPLVAFILIRQNPYPLVFFCLKESAIPAFFTRSSAANIPINMMLAKHLGLSEESYSISLPLGATINMGGAAVTISIMTLATVHTLGMEVSLGLSLILCVLSALSACGASGIAGGSLLLIPLACSLFGIPNDIAMQVVGVGFIIGVVQDSVETAVNSSNDLFFTAVAELADLRKKGKDLKLKERLAN</sequence>
<evidence type="ECO:0000256" key="1">
    <source>
        <dbReference type="ARBA" id="ARBA00004141"/>
    </source>
</evidence>
<keyword evidence="6 9" id="KW-0029">Amino-acid transport</keyword>
<comment type="subcellular location">
    <subcellularLocation>
        <location evidence="9">Cell membrane</location>
        <topology evidence="9">Multi-pass membrane protein</topology>
    </subcellularLocation>
    <subcellularLocation>
        <location evidence="1">Membrane</location>
        <topology evidence="1">Multi-pass membrane protein</topology>
    </subcellularLocation>
</comment>
<dbReference type="Pfam" id="PF00375">
    <property type="entry name" value="SDF"/>
    <property type="match status" value="1"/>
</dbReference>
<reference evidence="10 11" key="1">
    <citation type="submission" date="2024-02" db="EMBL/GenBank/DDBJ databases">
        <title>The Genome Sequence of Enterococcus sp. DIV0159.</title>
        <authorList>
            <person name="Earl A."/>
            <person name="Manson A."/>
            <person name="Gilmore M."/>
            <person name="Sanders J."/>
            <person name="Shea T."/>
            <person name="Howe W."/>
            <person name="Livny J."/>
            <person name="Cuomo C."/>
            <person name="Neafsey D."/>
            <person name="Birren B."/>
        </authorList>
    </citation>
    <scope>NUCLEOTIDE SEQUENCE [LARGE SCALE GENOMIC DNA]</scope>
    <source>
        <strain evidence="10 11">665A</strain>
    </source>
</reference>